<comment type="subcellular location">
    <subcellularLocation>
        <location evidence="1">Nucleus</location>
    </subcellularLocation>
</comment>
<reference evidence="6" key="1">
    <citation type="submission" date="2022-11" db="EMBL/GenBank/DDBJ databases">
        <authorList>
            <person name="Petersen C."/>
        </authorList>
    </citation>
    <scope>NUCLEOTIDE SEQUENCE</scope>
    <source>
        <strain evidence="6">IBT 19713</strain>
    </source>
</reference>
<sequence length="619" mass="69426">MPIHLLSPLAGWLASPIPQHQVRGLSTAGASLAPLEAPSAPSGAAGYLGSVSFTAVLTEHRNEIPFEPEESSDSFPVLSVEPDRIQSGADVLLFLYNLNQRKKVIEKYYSHACNAAVPWKVIVTIMDSIQEIFDGLNPADLMNQLQELATLIFRNSSRALSTHQGMTADEYCASFTGSNFRWEALGNMLPMFGQQIMVTPANDTELLGSPEDSQAKEQILEHVARASTICLSFCDQSSSANELLALMQYNHVMFLTQHYGDSSYLAWRRLGDLVATIYAAGLHLDPAGSESYPFFLRQWRRGCFICAFYMDKMMATFVGRPPLMNHRYCTLDPPLDLSDEILIQGGEPLARAVAALGPFGWNADGVRNRMSSSRLRFQLAIAREKTLDIALATPETQNLLQRASEIQDDLQRVWEAAPAYLRHDREDKKDSREVWISIVYLYLNYLYTGFLLQRAIIKHINTGHDRLYDISRRLLTIVTSITTQRNSMVDLDTHYSWIALTYGLPSASVLLIELLHQSHAPTPNAVPLPRAEIIRNLSVFVSLLSWISRPGQGNYRECKEAEKKLSRILDQLLDPQPVQADLVNDVTSNLSSFLNWSNYNSWDFNPEYFPAAEGFPGML</sequence>
<dbReference type="GeneID" id="83200753"/>
<keyword evidence="2" id="KW-0805">Transcription regulation</keyword>
<reference evidence="6" key="2">
    <citation type="journal article" date="2023" name="IMA Fungus">
        <title>Comparative genomic study of the Penicillium genus elucidates a diverse pangenome and 15 lateral gene transfer events.</title>
        <authorList>
            <person name="Petersen C."/>
            <person name="Sorensen T."/>
            <person name="Nielsen M.R."/>
            <person name="Sondergaard T.E."/>
            <person name="Sorensen J.L."/>
            <person name="Fitzpatrick D.A."/>
            <person name="Frisvad J.C."/>
            <person name="Nielsen K.L."/>
        </authorList>
    </citation>
    <scope>NUCLEOTIDE SEQUENCE</scope>
    <source>
        <strain evidence="6">IBT 19713</strain>
    </source>
</reference>
<evidence type="ECO:0000313" key="6">
    <source>
        <dbReference type="EMBL" id="KAJ5239534.1"/>
    </source>
</evidence>
<evidence type="ECO:0000256" key="1">
    <source>
        <dbReference type="ARBA" id="ARBA00004123"/>
    </source>
</evidence>
<evidence type="ECO:0000256" key="2">
    <source>
        <dbReference type="ARBA" id="ARBA00023015"/>
    </source>
</evidence>
<dbReference type="GO" id="GO:0008270">
    <property type="term" value="F:zinc ion binding"/>
    <property type="evidence" value="ECO:0007669"/>
    <property type="project" value="InterPro"/>
</dbReference>
<keyword evidence="3" id="KW-0804">Transcription</keyword>
<dbReference type="GO" id="GO:0003677">
    <property type="term" value="F:DNA binding"/>
    <property type="evidence" value="ECO:0007669"/>
    <property type="project" value="InterPro"/>
</dbReference>
<dbReference type="SMART" id="SM00906">
    <property type="entry name" value="Fungal_trans"/>
    <property type="match status" value="1"/>
</dbReference>
<evidence type="ECO:0000256" key="3">
    <source>
        <dbReference type="ARBA" id="ARBA00023163"/>
    </source>
</evidence>
<protein>
    <recommendedName>
        <fullName evidence="5">Xylanolytic transcriptional activator regulatory domain-containing protein</fullName>
    </recommendedName>
</protein>
<dbReference type="RefSeq" id="XP_058332453.1">
    <property type="nucleotide sequence ID" value="XM_058473450.1"/>
</dbReference>
<dbReference type="PANTHER" id="PTHR31001">
    <property type="entry name" value="UNCHARACTERIZED TRANSCRIPTIONAL REGULATORY PROTEIN"/>
    <property type="match status" value="1"/>
</dbReference>
<dbReference type="PANTHER" id="PTHR31001:SF61">
    <property type="entry name" value="ZN(II)2CYS6 TRANSCRIPTION FACTOR (EUROFUNG)"/>
    <property type="match status" value="1"/>
</dbReference>
<proteinExistence type="predicted"/>
<evidence type="ECO:0000256" key="4">
    <source>
        <dbReference type="ARBA" id="ARBA00023242"/>
    </source>
</evidence>
<name>A0A9W9P821_9EURO</name>
<dbReference type="EMBL" id="JAPQKS010000003">
    <property type="protein sequence ID" value="KAJ5239534.1"/>
    <property type="molecule type" value="Genomic_DNA"/>
</dbReference>
<dbReference type="GO" id="GO:0005634">
    <property type="term" value="C:nucleus"/>
    <property type="evidence" value="ECO:0007669"/>
    <property type="project" value="UniProtKB-SubCell"/>
</dbReference>
<evidence type="ECO:0000259" key="5">
    <source>
        <dbReference type="SMART" id="SM00906"/>
    </source>
</evidence>
<organism evidence="6 7">
    <name type="scientific">Penicillium chermesinum</name>
    <dbReference type="NCBI Taxonomy" id="63820"/>
    <lineage>
        <taxon>Eukaryota</taxon>
        <taxon>Fungi</taxon>
        <taxon>Dikarya</taxon>
        <taxon>Ascomycota</taxon>
        <taxon>Pezizomycotina</taxon>
        <taxon>Eurotiomycetes</taxon>
        <taxon>Eurotiomycetidae</taxon>
        <taxon>Eurotiales</taxon>
        <taxon>Aspergillaceae</taxon>
        <taxon>Penicillium</taxon>
    </lineage>
</organism>
<dbReference type="InterPro" id="IPR007219">
    <property type="entry name" value="XnlR_reg_dom"/>
</dbReference>
<dbReference type="Pfam" id="PF04082">
    <property type="entry name" value="Fungal_trans"/>
    <property type="match status" value="1"/>
</dbReference>
<dbReference type="GO" id="GO:0006351">
    <property type="term" value="P:DNA-templated transcription"/>
    <property type="evidence" value="ECO:0007669"/>
    <property type="project" value="InterPro"/>
</dbReference>
<dbReference type="CDD" id="cd12148">
    <property type="entry name" value="fungal_TF_MHR"/>
    <property type="match status" value="1"/>
</dbReference>
<dbReference type="Proteomes" id="UP001150941">
    <property type="component" value="Unassembled WGS sequence"/>
</dbReference>
<accession>A0A9W9P821</accession>
<dbReference type="OrthoDB" id="4898680at2759"/>
<feature type="domain" description="Xylanolytic transcriptional activator regulatory" evidence="5">
    <location>
        <begin position="266"/>
        <end position="340"/>
    </location>
</feature>
<comment type="caution">
    <text evidence="6">The sequence shown here is derived from an EMBL/GenBank/DDBJ whole genome shotgun (WGS) entry which is preliminary data.</text>
</comment>
<dbReference type="AlphaFoldDB" id="A0A9W9P821"/>
<evidence type="ECO:0000313" key="7">
    <source>
        <dbReference type="Proteomes" id="UP001150941"/>
    </source>
</evidence>
<gene>
    <name evidence="6" type="ORF">N7468_004153</name>
</gene>
<keyword evidence="4" id="KW-0539">Nucleus</keyword>
<dbReference type="InterPro" id="IPR050613">
    <property type="entry name" value="Sec_Metabolite_Reg"/>
</dbReference>
<keyword evidence="7" id="KW-1185">Reference proteome</keyword>